<organism evidence="8 9">
    <name type="scientific">Bhargavaea cecembensis</name>
    <dbReference type="NCBI Taxonomy" id="394098"/>
    <lineage>
        <taxon>Bacteria</taxon>
        <taxon>Bacillati</taxon>
        <taxon>Bacillota</taxon>
        <taxon>Bacilli</taxon>
        <taxon>Bacillales</taxon>
        <taxon>Caryophanaceae</taxon>
        <taxon>Bhargavaea</taxon>
    </lineage>
</organism>
<feature type="domain" description="Citrate transporter-like" evidence="7">
    <location>
        <begin position="16"/>
        <end position="390"/>
    </location>
</feature>
<proteinExistence type="predicted"/>
<dbReference type="InterPro" id="IPR014738">
    <property type="entry name" value="Citrate_transporter"/>
</dbReference>
<dbReference type="EMBL" id="LQNT01000011">
    <property type="protein sequence ID" value="KZE37536.1"/>
    <property type="molecule type" value="Genomic_DNA"/>
</dbReference>
<feature type="transmembrane region" description="Helical" evidence="6">
    <location>
        <begin position="422"/>
        <end position="443"/>
    </location>
</feature>
<sequence>MSLSVIGFLTILVIVALLISGKVTPIVAMVIPPIIGAFIAGFTFSELGTFFDDGIATVISVAVMFIFAIIFFGIMQDAGLFDPIISKMVAWSRGNVILVSIATVLIAAIAQLDGSGASTFLITIPALLPLYKRLKMNPYLLLLLVGGSAAIMNMLPWGGPLGRTASVLGMDVTELWRPLIPIQGIGLVLMVILAVLLGMREQRRIIKKYGSLEVAATIDMTADEVIQDGPDTAESDNSLVRPKLIWVNAILAITIIGLLMSGIIPAGLAFMIGVAIALPINYPNTKDQMERIRAHAPSALTMASIILAAGLFLGILNGTGMLTAIATDAVNILPASVAPYLHIIIGILGVPFDLLLSTDAYYFGLFPVAEQIAATYGVPSLSTAYAMIIGNIVGTFVSPLAPAVWLALGLSGLEMGKHLRYSLFWLWGLAIVLLFIAVLMGLIQV</sequence>
<feature type="transmembrane region" description="Helical" evidence="6">
    <location>
        <begin position="55"/>
        <end position="75"/>
    </location>
</feature>
<feature type="transmembrane region" description="Helical" evidence="6">
    <location>
        <begin position="329"/>
        <end position="352"/>
    </location>
</feature>
<gene>
    <name evidence="8" type="ORF">AV656_13335</name>
</gene>
<evidence type="ECO:0000313" key="9">
    <source>
        <dbReference type="Proteomes" id="UP000076490"/>
    </source>
</evidence>
<dbReference type="Pfam" id="PF03600">
    <property type="entry name" value="CitMHS"/>
    <property type="match status" value="1"/>
</dbReference>
<protein>
    <submittedName>
        <fullName evidence="8">Citrate transporter</fullName>
    </submittedName>
</protein>
<dbReference type="NCBIfam" id="TIGR00784">
    <property type="entry name" value="citMHS"/>
    <property type="match status" value="1"/>
</dbReference>
<feature type="transmembrane region" description="Helical" evidence="6">
    <location>
        <begin position="384"/>
        <end position="410"/>
    </location>
</feature>
<keyword evidence="4 6" id="KW-1133">Transmembrane helix</keyword>
<evidence type="ECO:0000256" key="3">
    <source>
        <dbReference type="ARBA" id="ARBA00022692"/>
    </source>
</evidence>
<dbReference type="Proteomes" id="UP000076490">
    <property type="component" value="Unassembled WGS sequence"/>
</dbReference>
<feature type="transmembrane region" description="Helical" evidence="6">
    <location>
        <begin position="140"/>
        <end position="159"/>
    </location>
</feature>
<keyword evidence="2" id="KW-0813">Transport</keyword>
<dbReference type="RefSeq" id="WP_063182874.1">
    <property type="nucleotide sequence ID" value="NZ_LQNT01000011.1"/>
</dbReference>
<feature type="transmembrane region" description="Helical" evidence="6">
    <location>
        <begin position="30"/>
        <end position="48"/>
    </location>
</feature>
<dbReference type="GO" id="GO:0005886">
    <property type="term" value="C:plasma membrane"/>
    <property type="evidence" value="ECO:0007669"/>
    <property type="project" value="TreeGrafter"/>
</dbReference>
<evidence type="ECO:0000313" key="8">
    <source>
        <dbReference type="EMBL" id="KZE37536.1"/>
    </source>
</evidence>
<dbReference type="GO" id="GO:0015128">
    <property type="term" value="F:gluconate transmembrane transporter activity"/>
    <property type="evidence" value="ECO:0007669"/>
    <property type="project" value="InterPro"/>
</dbReference>
<evidence type="ECO:0000256" key="2">
    <source>
        <dbReference type="ARBA" id="ARBA00022448"/>
    </source>
</evidence>
<comment type="subcellular location">
    <subcellularLocation>
        <location evidence="1">Membrane</location>
        <topology evidence="1">Multi-pass membrane protein</topology>
    </subcellularLocation>
</comment>
<name>A0A163EYT9_9BACL</name>
<comment type="caution">
    <text evidence="8">The sequence shown here is derived from an EMBL/GenBank/DDBJ whole genome shotgun (WGS) entry which is preliminary data.</text>
</comment>
<dbReference type="PANTHER" id="PTHR30354">
    <property type="entry name" value="GNT FAMILY GLUCONATE TRANSPORTER"/>
    <property type="match status" value="1"/>
</dbReference>
<evidence type="ECO:0000259" key="7">
    <source>
        <dbReference type="Pfam" id="PF03600"/>
    </source>
</evidence>
<feature type="transmembrane region" description="Helical" evidence="6">
    <location>
        <begin position="95"/>
        <end position="128"/>
    </location>
</feature>
<dbReference type="OrthoDB" id="5329450at2"/>
<dbReference type="InterPro" id="IPR004680">
    <property type="entry name" value="Cit_transptr-like_dom"/>
</dbReference>
<reference evidence="8 9" key="1">
    <citation type="submission" date="2016-01" db="EMBL/GenBank/DDBJ databases">
        <title>Whole genome sequencing of Bhargavaea cecembensis T14.</title>
        <authorList>
            <person name="Hong K.W."/>
        </authorList>
    </citation>
    <scope>NUCLEOTIDE SEQUENCE [LARGE SCALE GENOMIC DNA]</scope>
    <source>
        <strain evidence="8 9">T14</strain>
    </source>
</reference>
<keyword evidence="3 6" id="KW-0812">Transmembrane</keyword>
<evidence type="ECO:0000256" key="6">
    <source>
        <dbReference type="SAM" id="Phobius"/>
    </source>
</evidence>
<accession>A0A163EYT9</accession>
<feature type="transmembrane region" description="Helical" evidence="6">
    <location>
        <begin position="298"/>
        <end position="317"/>
    </location>
</feature>
<dbReference type="GO" id="GO:0015137">
    <property type="term" value="F:citrate transmembrane transporter activity"/>
    <property type="evidence" value="ECO:0007669"/>
    <property type="project" value="InterPro"/>
</dbReference>
<dbReference type="PANTHER" id="PTHR30354:SF26">
    <property type="entry name" value="TRANSPORTER, PUTATIVE-RELATED"/>
    <property type="match status" value="1"/>
</dbReference>
<dbReference type="AlphaFoldDB" id="A0A163EYT9"/>
<evidence type="ECO:0000256" key="1">
    <source>
        <dbReference type="ARBA" id="ARBA00004141"/>
    </source>
</evidence>
<feature type="transmembrane region" description="Helical" evidence="6">
    <location>
        <begin position="245"/>
        <end position="278"/>
    </location>
</feature>
<evidence type="ECO:0000256" key="5">
    <source>
        <dbReference type="ARBA" id="ARBA00023136"/>
    </source>
</evidence>
<evidence type="ECO:0000256" key="4">
    <source>
        <dbReference type="ARBA" id="ARBA00022989"/>
    </source>
</evidence>
<keyword evidence="5 6" id="KW-0472">Membrane</keyword>
<feature type="transmembrane region" description="Helical" evidence="6">
    <location>
        <begin position="179"/>
        <end position="199"/>
    </location>
</feature>
<dbReference type="InterPro" id="IPR003474">
    <property type="entry name" value="Glcn_transporter"/>
</dbReference>